<dbReference type="Proteomes" id="UP000267096">
    <property type="component" value="Unassembled WGS sequence"/>
</dbReference>
<evidence type="ECO:0000313" key="2">
    <source>
        <dbReference type="EMBL" id="VDK54197.1"/>
    </source>
</evidence>
<dbReference type="OrthoDB" id="5818689at2759"/>
<evidence type="ECO:0000313" key="4">
    <source>
        <dbReference type="WBParaSite" id="ASIM_0001567801-mRNA-1"/>
    </source>
</evidence>
<evidence type="ECO:0000313" key="3">
    <source>
        <dbReference type="Proteomes" id="UP000267096"/>
    </source>
</evidence>
<proteinExistence type="predicted"/>
<evidence type="ECO:0000256" key="1">
    <source>
        <dbReference type="SAM" id="MobiDB-lite"/>
    </source>
</evidence>
<accession>A0A0M3K3Y7</accession>
<sequence length="708" mass="77496">MRIDISINKTKFAASNHPSLTHHNLSPMWLLNENSQTAETTSLSPWTVEQQKSQWCGNAAEFGNGMNYEQQMRSIIPPAFRNSNAKVIWSDPPKSLEANINEALGITPQNWQTPNSNQLTDQDSSSGIVYFQVHRIGFNQYPFIVCVRCSNQFQNANFMNGLSMGWGQTELDEPRGWDLNIPMSVCQPGLRNNLSSASSLQTKWLSSEDHPSNAWNTAPNPAMNPNIQQRPPTLNCPPPPPPNYLNPMNNEWQQNARGRGSMYLPSLPQTTFNAPSFDSAAANNWNAPSTPLISQRSINNPPIMPHTISSPNMPPQRSRLQNIWSHNTPINNTASSMCIPPPNLDYGSNLPQWTQSNSLSMGEIASKQQQFMGENAMWQDPNGEVRKWQRDTGTAIWGDPEKQPTEIHRWLVPPGAEYESSEDTTANDDPNSPQDSKSSSNTKTTGRVIVPLGWGDVKVTAAPATAPANAAPTAVSSSVHSVNSSASLINSTVDNRNWPNTIPMLNHNAATGWDRRGGMMKGAMNSGAGTNGWDSLSMGEGEWNGAFGLGASSITSSASLQQPSLIDLSLLSKPLPHETLSLMNTLLLRLPVLDQAEHQFANLIASVKQNAKNGDSTICDTTLSPNSLLNMMTVEQRAEHDRLIIEIAATKTDIAAIREKINATQQVVNNKPLVTSNEHVMTSAPRFGDSILDATAGVEPQKPLFSIF</sequence>
<reference evidence="2 3" key="2">
    <citation type="submission" date="2018-11" db="EMBL/GenBank/DDBJ databases">
        <authorList>
            <consortium name="Pathogen Informatics"/>
        </authorList>
    </citation>
    <scope>NUCLEOTIDE SEQUENCE [LARGE SCALE GENOMIC DNA]</scope>
</reference>
<name>A0A0M3K3Y7_ANISI</name>
<dbReference type="WBParaSite" id="ASIM_0001567801-mRNA-1">
    <property type="protein sequence ID" value="ASIM_0001567801-mRNA-1"/>
    <property type="gene ID" value="ASIM_0001567801"/>
</dbReference>
<organism evidence="4">
    <name type="scientific">Anisakis simplex</name>
    <name type="common">Herring worm</name>
    <dbReference type="NCBI Taxonomy" id="6269"/>
    <lineage>
        <taxon>Eukaryota</taxon>
        <taxon>Metazoa</taxon>
        <taxon>Ecdysozoa</taxon>
        <taxon>Nematoda</taxon>
        <taxon>Chromadorea</taxon>
        <taxon>Rhabditida</taxon>
        <taxon>Spirurina</taxon>
        <taxon>Ascaridomorpha</taxon>
        <taxon>Ascaridoidea</taxon>
        <taxon>Anisakidae</taxon>
        <taxon>Anisakis</taxon>
        <taxon>Anisakis simplex complex</taxon>
    </lineage>
</organism>
<gene>
    <name evidence="2" type="ORF">ASIM_LOCUS15085</name>
</gene>
<dbReference type="AlphaFoldDB" id="A0A0M3K3Y7"/>
<reference evidence="4" key="1">
    <citation type="submission" date="2017-02" db="UniProtKB">
        <authorList>
            <consortium name="WormBaseParasite"/>
        </authorList>
    </citation>
    <scope>IDENTIFICATION</scope>
</reference>
<feature type="compositionally biased region" description="Polar residues" evidence="1">
    <location>
        <begin position="427"/>
        <end position="445"/>
    </location>
</feature>
<keyword evidence="3" id="KW-1185">Reference proteome</keyword>
<protein>
    <submittedName>
        <fullName evidence="4">M_domain domain-containing protein</fullName>
    </submittedName>
</protein>
<dbReference type="EMBL" id="UYRR01032103">
    <property type="protein sequence ID" value="VDK54197.1"/>
    <property type="molecule type" value="Genomic_DNA"/>
</dbReference>
<feature type="region of interest" description="Disordered" evidence="1">
    <location>
        <begin position="417"/>
        <end position="447"/>
    </location>
</feature>